<evidence type="ECO:0000256" key="2">
    <source>
        <dbReference type="ARBA" id="ARBA00012438"/>
    </source>
</evidence>
<dbReference type="Gene3D" id="1.10.287.130">
    <property type="match status" value="1"/>
</dbReference>
<reference evidence="9 10" key="1">
    <citation type="submission" date="2020-10" db="EMBL/GenBank/DDBJ databases">
        <title>Wide distribution of Phycisphaera-like planctomycetes from WD2101 soil group in peatlands and genome analysis of the first cultivated representative.</title>
        <authorList>
            <person name="Dedysh S.N."/>
            <person name="Beletsky A.V."/>
            <person name="Ivanova A."/>
            <person name="Kulichevskaya I.S."/>
            <person name="Suzina N.E."/>
            <person name="Philippov D.A."/>
            <person name="Rakitin A.L."/>
            <person name="Mardanov A.V."/>
            <person name="Ravin N.V."/>
        </authorList>
    </citation>
    <scope>NUCLEOTIDE SEQUENCE [LARGE SCALE GENOMIC DNA]</scope>
    <source>
        <strain evidence="9 10">M1803</strain>
    </source>
</reference>
<dbReference type="GO" id="GO:0000155">
    <property type="term" value="F:phosphorelay sensor kinase activity"/>
    <property type="evidence" value="ECO:0007669"/>
    <property type="project" value="InterPro"/>
</dbReference>
<keyword evidence="5" id="KW-1133">Transmembrane helix</keyword>
<accession>A0A7M2X2E4</accession>
<feature type="transmembrane region" description="Helical" evidence="5">
    <location>
        <begin position="233"/>
        <end position="252"/>
    </location>
</feature>
<evidence type="ECO:0000259" key="6">
    <source>
        <dbReference type="PROSITE" id="PS50109"/>
    </source>
</evidence>
<dbReference type="InterPro" id="IPR000014">
    <property type="entry name" value="PAS"/>
</dbReference>
<keyword evidence="10" id="KW-1185">Reference proteome</keyword>
<dbReference type="SMART" id="SM00091">
    <property type="entry name" value="PAS"/>
    <property type="match status" value="1"/>
</dbReference>
<dbReference type="SUPFAM" id="SSF55874">
    <property type="entry name" value="ATPase domain of HSP90 chaperone/DNA topoisomerase II/histidine kinase"/>
    <property type="match status" value="1"/>
</dbReference>
<dbReference type="EMBL" id="CP063458">
    <property type="protein sequence ID" value="QOV91865.1"/>
    <property type="molecule type" value="Genomic_DNA"/>
</dbReference>
<evidence type="ECO:0000313" key="10">
    <source>
        <dbReference type="Proteomes" id="UP000593765"/>
    </source>
</evidence>
<dbReference type="Proteomes" id="UP000593765">
    <property type="component" value="Chromosome"/>
</dbReference>
<evidence type="ECO:0000256" key="3">
    <source>
        <dbReference type="ARBA" id="ARBA00022553"/>
    </source>
</evidence>
<gene>
    <name evidence="9" type="ORF">IPV69_11130</name>
</gene>
<evidence type="ECO:0000313" key="9">
    <source>
        <dbReference type="EMBL" id="QOV91865.1"/>
    </source>
</evidence>
<comment type="catalytic activity">
    <reaction evidence="1">
        <text>ATP + protein L-histidine = ADP + protein N-phospho-L-histidine.</text>
        <dbReference type="EC" id="2.7.13.3"/>
    </reaction>
</comment>
<dbReference type="Gene3D" id="3.30.565.10">
    <property type="entry name" value="Histidine kinase-like ATPase, C-terminal domain"/>
    <property type="match status" value="1"/>
</dbReference>
<dbReference type="Pfam" id="PF08448">
    <property type="entry name" value="PAS_4"/>
    <property type="match status" value="1"/>
</dbReference>
<sequence>MVFGIASLVLVGWVFENELLKSLLHPARIAMNPLSAVAFILSAVAALLLAAPAEAAHRRRLLIDIMAALVLAIGLVQTAASAGLPLVLDQVLFRSRLDGNVMAPNTALGFALIGAALLSMDRRVFRRRVTAWITLCAFALALMALLGYAYNVSSLYQLRGFIAMALNTAICFYALSLAILAARPTLPPISTLLSDSIGGLVLRRLLPAAIIMPSLVGFGALSVVRRGGLDAEIAVLIFTLTTIIVFVALTSWTADRLYRLDMANRLTVDRLQRAEAVYHSLVETLPQNIFRKDFAGRFSFGNRNFCKTLGRPLDQIVGRTDFDFYAPELAARYRHDDMEVARGGVAKDVVEEHVTPAGSQLYVQVIKTPVLGPDGVVIGVQGIFWDVTDRVVAQQMLEKRNVELREANVQLERAVGAERAAREELQRTQTHLVQSEKMVGLGQMVAGVAHEINNPLAFVSNNVAVLQRDARSLGQVIDLYRSADKDLATVRPDLMAEIAELAENIDLGYTRSNIDDLLTRSREGLRRIQQIVRDLRDFVRLDESDLQAVDLNAGVQSTLNIISGHAKKKQVQLETELVDLPAVTCYPAKVNQVIMNLVGNAIDASKEHGRVLIRTRGGPDGRSVILEVSDAGCGIPPELKQRIFDPFFTTKPIGQGTGLGLSISYGIVRDHGGEIEVDSEVGNGTTFRVILPVDGPKARAGE</sequence>
<dbReference type="NCBIfam" id="TIGR00229">
    <property type="entry name" value="sensory_box"/>
    <property type="match status" value="1"/>
</dbReference>
<dbReference type="InterPro" id="IPR036890">
    <property type="entry name" value="HATPase_C_sf"/>
</dbReference>
<dbReference type="AlphaFoldDB" id="A0A7M2X2E4"/>
<evidence type="ECO:0000256" key="1">
    <source>
        <dbReference type="ARBA" id="ARBA00000085"/>
    </source>
</evidence>
<dbReference type="PANTHER" id="PTHR43065">
    <property type="entry name" value="SENSOR HISTIDINE KINASE"/>
    <property type="match status" value="1"/>
</dbReference>
<feature type="transmembrane region" description="Helical" evidence="5">
    <location>
        <begin position="156"/>
        <end position="180"/>
    </location>
</feature>
<dbReference type="EC" id="2.7.13.3" evidence="2"/>
<feature type="transmembrane region" description="Helical" evidence="5">
    <location>
        <begin position="61"/>
        <end position="82"/>
    </location>
</feature>
<evidence type="ECO:0000259" key="7">
    <source>
        <dbReference type="PROSITE" id="PS50112"/>
    </source>
</evidence>
<feature type="domain" description="PAC" evidence="8">
    <location>
        <begin position="347"/>
        <end position="399"/>
    </location>
</feature>
<protein>
    <recommendedName>
        <fullName evidence="2">histidine kinase</fullName>
        <ecNumber evidence="2">2.7.13.3</ecNumber>
    </recommendedName>
</protein>
<feature type="transmembrane region" description="Helical" evidence="5">
    <location>
        <begin position="132"/>
        <end position="150"/>
    </location>
</feature>
<dbReference type="InterPro" id="IPR003661">
    <property type="entry name" value="HisK_dim/P_dom"/>
</dbReference>
<feature type="coiled-coil region" evidence="4">
    <location>
        <begin position="394"/>
        <end position="428"/>
    </location>
</feature>
<keyword evidence="5" id="KW-0812">Transmembrane</keyword>
<keyword evidence="5" id="KW-0472">Membrane</keyword>
<organism evidence="9 10">
    <name type="scientific">Humisphaera borealis</name>
    <dbReference type="NCBI Taxonomy" id="2807512"/>
    <lineage>
        <taxon>Bacteria</taxon>
        <taxon>Pseudomonadati</taxon>
        <taxon>Planctomycetota</taxon>
        <taxon>Phycisphaerae</taxon>
        <taxon>Tepidisphaerales</taxon>
        <taxon>Tepidisphaeraceae</taxon>
        <taxon>Humisphaera</taxon>
    </lineage>
</organism>
<dbReference type="InterPro" id="IPR005467">
    <property type="entry name" value="His_kinase_dom"/>
</dbReference>
<dbReference type="Pfam" id="PF02518">
    <property type="entry name" value="HATPase_c"/>
    <property type="match status" value="1"/>
</dbReference>
<dbReference type="PROSITE" id="PS50112">
    <property type="entry name" value="PAS"/>
    <property type="match status" value="1"/>
</dbReference>
<evidence type="ECO:0000259" key="8">
    <source>
        <dbReference type="PROSITE" id="PS50113"/>
    </source>
</evidence>
<dbReference type="SUPFAM" id="SSF55785">
    <property type="entry name" value="PYP-like sensor domain (PAS domain)"/>
    <property type="match status" value="1"/>
</dbReference>
<dbReference type="InterPro" id="IPR013656">
    <property type="entry name" value="PAS_4"/>
</dbReference>
<proteinExistence type="predicted"/>
<dbReference type="InterPro" id="IPR003594">
    <property type="entry name" value="HATPase_dom"/>
</dbReference>
<dbReference type="InterPro" id="IPR004358">
    <property type="entry name" value="Sig_transdc_His_kin-like_C"/>
</dbReference>
<dbReference type="KEGG" id="hbs:IPV69_11130"/>
<feature type="transmembrane region" description="Helical" evidence="5">
    <location>
        <begin position="29"/>
        <end position="49"/>
    </location>
</feature>
<name>A0A7M2X2E4_9BACT</name>
<dbReference type="Gene3D" id="3.30.450.20">
    <property type="entry name" value="PAS domain"/>
    <property type="match status" value="1"/>
</dbReference>
<dbReference type="InterPro" id="IPR000700">
    <property type="entry name" value="PAS-assoc_C"/>
</dbReference>
<feature type="transmembrane region" description="Helical" evidence="5">
    <location>
        <begin position="102"/>
        <end position="120"/>
    </location>
</feature>
<dbReference type="InterPro" id="IPR036097">
    <property type="entry name" value="HisK_dim/P_sf"/>
</dbReference>
<dbReference type="InterPro" id="IPR035965">
    <property type="entry name" value="PAS-like_dom_sf"/>
</dbReference>
<feature type="domain" description="PAS" evidence="7">
    <location>
        <begin position="274"/>
        <end position="328"/>
    </location>
</feature>
<dbReference type="SMART" id="SM00387">
    <property type="entry name" value="HATPase_c"/>
    <property type="match status" value="1"/>
</dbReference>
<keyword evidence="4" id="KW-0175">Coiled coil</keyword>
<dbReference type="CDD" id="cd00130">
    <property type="entry name" value="PAS"/>
    <property type="match status" value="1"/>
</dbReference>
<evidence type="ECO:0000256" key="4">
    <source>
        <dbReference type="SAM" id="Coils"/>
    </source>
</evidence>
<dbReference type="SUPFAM" id="SSF47384">
    <property type="entry name" value="Homodimeric domain of signal transducing histidine kinase"/>
    <property type="match status" value="1"/>
</dbReference>
<feature type="domain" description="Histidine kinase" evidence="6">
    <location>
        <begin position="447"/>
        <end position="695"/>
    </location>
</feature>
<dbReference type="PROSITE" id="PS50113">
    <property type="entry name" value="PAC"/>
    <property type="match status" value="1"/>
</dbReference>
<dbReference type="PROSITE" id="PS50109">
    <property type="entry name" value="HIS_KIN"/>
    <property type="match status" value="1"/>
</dbReference>
<dbReference type="CDD" id="cd00082">
    <property type="entry name" value="HisKA"/>
    <property type="match status" value="1"/>
</dbReference>
<evidence type="ECO:0000256" key="5">
    <source>
        <dbReference type="SAM" id="Phobius"/>
    </source>
</evidence>
<dbReference type="PRINTS" id="PR00344">
    <property type="entry name" value="BCTRLSENSOR"/>
</dbReference>
<feature type="transmembrane region" description="Helical" evidence="5">
    <location>
        <begin position="201"/>
        <end position="221"/>
    </location>
</feature>
<keyword evidence="3" id="KW-0597">Phosphoprotein</keyword>
<dbReference type="RefSeq" id="WP_206295182.1">
    <property type="nucleotide sequence ID" value="NZ_CP063458.1"/>
</dbReference>
<dbReference type="SMART" id="SM00388">
    <property type="entry name" value="HisKA"/>
    <property type="match status" value="1"/>
</dbReference>
<dbReference type="PANTHER" id="PTHR43065:SF50">
    <property type="entry name" value="HISTIDINE KINASE"/>
    <property type="match status" value="1"/>
</dbReference>